<dbReference type="InterPro" id="IPR003849">
    <property type="entry name" value="Preprotein_translocase_YajC"/>
</dbReference>
<dbReference type="Pfam" id="PF02699">
    <property type="entry name" value="YajC"/>
    <property type="match status" value="1"/>
</dbReference>
<evidence type="ECO:0000256" key="2">
    <source>
        <dbReference type="ARBA" id="ARBA00006742"/>
    </source>
</evidence>
<dbReference type="EMBL" id="JBHUJC010000020">
    <property type="protein sequence ID" value="MFD2276236.1"/>
    <property type="molecule type" value="Genomic_DNA"/>
</dbReference>
<evidence type="ECO:0000313" key="13">
    <source>
        <dbReference type="Proteomes" id="UP001597297"/>
    </source>
</evidence>
<keyword evidence="7" id="KW-0653">Protein transport</keyword>
<dbReference type="PANTHER" id="PTHR33909:SF1">
    <property type="entry name" value="SEC TRANSLOCON ACCESSORY COMPLEX SUBUNIT YAJC"/>
    <property type="match status" value="1"/>
</dbReference>
<dbReference type="PRINTS" id="PR01853">
    <property type="entry name" value="YAJCTRNLCASE"/>
</dbReference>
<evidence type="ECO:0000256" key="4">
    <source>
        <dbReference type="ARBA" id="ARBA00022448"/>
    </source>
</evidence>
<comment type="subcellular location">
    <subcellularLocation>
        <location evidence="1">Cell membrane</location>
        <topology evidence="1">Single-pass membrane protein</topology>
    </subcellularLocation>
</comment>
<dbReference type="Proteomes" id="UP001597297">
    <property type="component" value="Unassembled WGS sequence"/>
</dbReference>
<organism evidence="12 13">
    <name type="scientific">Rubritalea spongiae</name>
    <dbReference type="NCBI Taxonomy" id="430797"/>
    <lineage>
        <taxon>Bacteria</taxon>
        <taxon>Pseudomonadati</taxon>
        <taxon>Verrucomicrobiota</taxon>
        <taxon>Verrucomicrobiia</taxon>
        <taxon>Verrucomicrobiales</taxon>
        <taxon>Rubritaleaceae</taxon>
        <taxon>Rubritalea</taxon>
    </lineage>
</organism>
<accession>A0ABW5E1K0</accession>
<comment type="caution">
    <text evidence="12">The sequence shown here is derived from an EMBL/GenBank/DDBJ whole genome shotgun (WGS) entry which is preliminary data.</text>
</comment>
<sequence>MTNTLNIFAQGGGAGGPGQFIFIGIMIVIMWVIMIRPQQKRQKELKAKQEALKVGDKVVTIGGMHATVNALSEKTVSLRLAENVFVKYDRTAIATVISKDSKGEKK</sequence>
<evidence type="ECO:0000256" key="3">
    <source>
        <dbReference type="ARBA" id="ARBA00014962"/>
    </source>
</evidence>
<keyword evidence="4" id="KW-0813">Transport</keyword>
<keyword evidence="6 11" id="KW-0812">Transmembrane</keyword>
<reference evidence="13" key="1">
    <citation type="journal article" date="2019" name="Int. J. Syst. Evol. Microbiol.">
        <title>The Global Catalogue of Microorganisms (GCM) 10K type strain sequencing project: providing services to taxonomists for standard genome sequencing and annotation.</title>
        <authorList>
            <consortium name="The Broad Institute Genomics Platform"/>
            <consortium name="The Broad Institute Genome Sequencing Center for Infectious Disease"/>
            <person name="Wu L."/>
            <person name="Ma J."/>
        </authorList>
    </citation>
    <scope>NUCLEOTIDE SEQUENCE [LARGE SCALE GENOMIC DNA]</scope>
    <source>
        <strain evidence="13">JCM 16545</strain>
    </source>
</reference>
<evidence type="ECO:0000256" key="7">
    <source>
        <dbReference type="ARBA" id="ARBA00022927"/>
    </source>
</evidence>
<protein>
    <recommendedName>
        <fullName evidence="3">Sec translocon accessory complex subunit YajC</fullName>
    </recommendedName>
</protein>
<evidence type="ECO:0000256" key="1">
    <source>
        <dbReference type="ARBA" id="ARBA00004162"/>
    </source>
</evidence>
<evidence type="ECO:0000313" key="12">
    <source>
        <dbReference type="EMBL" id="MFD2276236.1"/>
    </source>
</evidence>
<keyword evidence="13" id="KW-1185">Reference proteome</keyword>
<evidence type="ECO:0000256" key="11">
    <source>
        <dbReference type="SAM" id="Phobius"/>
    </source>
</evidence>
<comment type="similarity">
    <text evidence="2">Belongs to the YajC family.</text>
</comment>
<gene>
    <name evidence="12" type="primary">yajC</name>
    <name evidence="12" type="ORF">ACFSQZ_07135</name>
</gene>
<proteinExistence type="inferred from homology"/>
<evidence type="ECO:0000256" key="6">
    <source>
        <dbReference type="ARBA" id="ARBA00022692"/>
    </source>
</evidence>
<dbReference type="SMART" id="SM01323">
    <property type="entry name" value="YajC"/>
    <property type="match status" value="1"/>
</dbReference>
<keyword evidence="9" id="KW-0811">Translocation</keyword>
<evidence type="ECO:0000256" key="8">
    <source>
        <dbReference type="ARBA" id="ARBA00022989"/>
    </source>
</evidence>
<dbReference type="RefSeq" id="WP_377094425.1">
    <property type="nucleotide sequence ID" value="NZ_JBHSJM010000001.1"/>
</dbReference>
<evidence type="ECO:0000256" key="10">
    <source>
        <dbReference type="ARBA" id="ARBA00023136"/>
    </source>
</evidence>
<dbReference type="PANTHER" id="PTHR33909">
    <property type="entry name" value="SEC TRANSLOCON ACCESSORY COMPLEX SUBUNIT YAJC"/>
    <property type="match status" value="1"/>
</dbReference>
<keyword evidence="5" id="KW-1003">Cell membrane</keyword>
<keyword evidence="8 11" id="KW-1133">Transmembrane helix</keyword>
<evidence type="ECO:0000256" key="5">
    <source>
        <dbReference type="ARBA" id="ARBA00022475"/>
    </source>
</evidence>
<keyword evidence="10 11" id="KW-0472">Membrane</keyword>
<feature type="transmembrane region" description="Helical" evidence="11">
    <location>
        <begin position="20"/>
        <end position="36"/>
    </location>
</feature>
<name>A0ABW5E1K0_9BACT</name>
<dbReference type="NCBIfam" id="TIGR00739">
    <property type="entry name" value="yajC"/>
    <property type="match status" value="1"/>
</dbReference>
<evidence type="ECO:0000256" key="9">
    <source>
        <dbReference type="ARBA" id="ARBA00023010"/>
    </source>
</evidence>